<dbReference type="GO" id="GO:0005041">
    <property type="term" value="F:low-density lipoprotein particle receptor activity"/>
    <property type="evidence" value="ECO:0007669"/>
    <property type="project" value="TreeGrafter"/>
</dbReference>
<evidence type="ECO:0000256" key="13">
    <source>
        <dbReference type="PROSITE-ProRule" id="PRU00059"/>
    </source>
</evidence>
<dbReference type="PROSITE" id="PS01209">
    <property type="entry name" value="LDLRA_1"/>
    <property type="match status" value="1"/>
</dbReference>
<dbReference type="InterPro" id="IPR000859">
    <property type="entry name" value="CUB_dom"/>
</dbReference>
<evidence type="ECO:0000256" key="9">
    <source>
        <dbReference type="ARBA" id="ARBA00023157"/>
    </source>
</evidence>
<dbReference type="Gene3D" id="4.10.400.10">
    <property type="entry name" value="Low-density Lipoprotein Receptor"/>
    <property type="match status" value="3"/>
</dbReference>
<keyword evidence="20" id="KW-1185">Reference proteome</keyword>
<dbReference type="AlphaFoldDB" id="A0A9D3XJ51"/>
<evidence type="ECO:0000256" key="6">
    <source>
        <dbReference type="ARBA" id="ARBA00022737"/>
    </source>
</evidence>
<evidence type="ECO:0000256" key="5">
    <source>
        <dbReference type="ARBA" id="ARBA00022729"/>
    </source>
</evidence>
<feature type="disulfide bond" evidence="13">
    <location>
        <begin position="148"/>
        <end position="175"/>
    </location>
</feature>
<evidence type="ECO:0000256" key="10">
    <source>
        <dbReference type="ARBA" id="ARBA00023176"/>
    </source>
</evidence>
<keyword evidence="7 16" id="KW-1133">Transmembrane helix</keyword>
<feature type="disulfide bond" evidence="14">
    <location>
        <begin position="360"/>
        <end position="375"/>
    </location>
</feature>
<feature type="compositionally biased region" description="Pro residues" evidence="15">
    <location>
        <begin position="539"/>
        <end position="557"/>
    </location>
</feature>
<evidence type="ECO:0000256" key="15">
    <source>
        <dbReference type="SAM" id="MobiDB-lite"/>
    </source>
</evidence>
<evidence type="ECO:0000256" key="17">
    <source>
        <dbReference type="SAM" id="SignalP"/>
    </source>
</evidence>
<organism evidence="19 20">
    <name type="scientific">Mauremys mutica</name>
    <name type="common">yellowpond turtle</name>
    <dbReference type="NCBI Taxonomy" id="74926"/>
    <lineage>
        <taxon>Eukaryota</taxon>
        <taxon>Metazoa</taxon>
        <taxon>Chordata</taxon>
        <taxon>Craniata</taxon>
        <taxon>Vertebrata</taxon>
        <taxon>Euteleostomi</taxon>
        <taxon>Archelosauria</taxon>
        <taxon>Testudinata</taxon>
        <taxon>Testudines</taxon>
        <taxon>Cryptodira</taxon>
        <taxon>Durocryptodira</taxon>
        <taxon>Testudinoidea</taxon>
        <taxon>Geoemydidae</taxon>
        <taxon>Geoemydinae</taxon>
        <taxon>Mauremys</taxon>
    </lineage>
</organism>
<dbReference type="InterPro" id="IPR023415">
    <property type="entry name" value="LDLR_class-A_CS"/>
</dbReference>
<reference evidence="19" key="1">
    <citation type="submission" date="2021-09" db="EMBL/GenBank/DDBJ databases">
        <title>The genome of Mauremys mutica provides insights into the evolution of semi-aquatic lifestyle.</title>
        <authorList>
            <person name="Gong S."/>
            <person name="Gao Y."/>
        </authorList>
    </citation>
    <scope>NUCLEOTIDE SEQUENCE</scope>
    <source>
        <strain evidence="19">MM-2020</strain>
        <tissue evidence="19">Muscle</tissue>
    </source>
</reference>
<feature type="signal peptide" evidence="17">
    <location>
        <begin position="1"/>
        <end position="20"/>
    </location>
</feature>
<comment type="subcellular location">
    <subcellularLocation>
        <location evidence="12">Membrane</location>
        <location evidence="12">Coated pit</location>
    </subcellularLocation>
    <subcellularLocation>
        <location evidence="1">Membrane</location>
        <topology evidence="1">Single-pass membrane protein</topology>
    </subcellularLocation>
</comment>
<dbReference type="GO" id="GO:0005886">
    <property type="term" value="C:plasma membrane"/>
    <property type="evidence" value="ECO:0007669"/>
    <property type="project" value="TreeGrafter"/>
</dbReference>
<evidence type="ECO:0000259" key="18">
    <source>
        <dbReference type="PROSITE" id="PS01180"/>
    </source>
</evidence>
<dbReference type="OrthoDB" id="9990982at2759"/>
<evidence type="ECO:0000313" key="20">
    <source>
        <dbReference type="Proteomes" id="UP000827986"/>
    </source>
</evidence>
<keyword evidence="8 16" id="KW-0472">Membrane</keyword>
<gene>
    <name evidence="19" type="ORF">KIL84_010193</name>
</gene>
<dbReference type="PROSITE" id="PS01180">
    <property type="entry name" value="CUB"/>
    <property type="match status" value="2"/>
</dbReference>
<evidence type="ECO:0000256" key="8">
    <source>
        <dbReference type="ARBA" id="ARBA00023136"/>
    </source>
</evidence>
<dbReference type="CDD" id="cd00041">
    <property type="entry name" value="CUB"/>
    <property type="match status" value="1"/>
</dbReference>
<evidence type="ECO:0000256" key="12">
    <source>
        <dbReference type="ARBA" id="ARBA00037878"/>
    </source>
</evidence>
<feature type="disulfide bond" evidence="14">
    <location>
        <begin position="323"/>
        <end position="338"/>
    </location>
</feature>
<comment type="similarity">
    <text evidence="2">Belongs to the LDLR family.</text>
</comment>
<keyword evidence="9 14" id="KW-1015">Disulfide bond</keyword>
<dbReference type="InterPro" id="IPR050685">
    <property type="entry name" value="LDLR"/>
</dbReference>
<feature type="disulfide bond" evidence="14">
    <location>
        <begin position="348"/>
        <end position="366"/>
    </location>
</feature>
<evidence type="ECO:0000256" key="14">
    <source>
        <dbReference type="PROSITE-ProRule" id="PRU00124"/>
    </source>
</evidence>
<feature type="region of interest" description="Disordered" evidence="15">
    <location>
        <begin position="505"/>
        <end position="620"/>
    </location>
</feature>
<dbReference type="SMART" id="SM00192">
    <property type="entry name" value="LDLa"/>
    <property type="match status" value="3"/>
</dbReference>
<dbReference type="GO" id="GO:0005905">
    <property type="term" value="C:clathrin-coated pit"/>
    <property type="evidence" value="ECO:0007669"/>
    <property type="project" value="UniProtKB-KW"/>
</dbReference>
<keyword evidence="11" id="KW-0325">Glycoprotein</keyword>
<accession>A0A9D3XJ51</accession>
<dbReference type="CDD" id="cd00112">
    <property type="entry name" value="LDLa"/>
    <property type="match status" value="3"/>
</dbReference>
<feature type="domain" description="CUB" evidence="18">
    <location>
        <begin position="148"/>
        <end position="258"/>
    </location>
</feature>
<dbReference type="PROSITE" id="PS50068">
    <property type="entry name" value="LDLRA_2"/>
    <property type="match status" value="3"/>
</dbReference>
<feature type="disulfide bond" evidence="14">
    <location>
        <begin position="283"/>
        <end position="298"/>
    </location>
</feature>
<evidence type="ECO:0000256" key="4">
    <source>
        <dbReference type="ARBA" id="ARBA00022692"/>
    </source>
</evidence>
<dbReference type="PANTHER" id="PTHR24270">
    <property type="entry name" value="LOW-DENSITY LIPOPROTEIN RECEPTOR-RELATED"/>
    <property type="match status" value="1"/>
</dbReference>
<dbReference type="FunFam" id="4.10.400.10:FF:000034">
    <property type="entry name" value="Low-density lipoprotein receptor-related protein 2"/>
    <property type="match status" value="1"/>
</dbReference>
<evidence type="ECO:0000256" key="2">
    <source>
        <dbReference type="ARBA" id="ARBA00009939"/>
    </source>
</evidence>
<comment type="caution">
    <text evidence="19">The sequence shown here is derived from an EMBL/GenBank/DDBJ whole genome shotgun (WGS) entry which is preliminary data.</text>
</comment>
<dbReference type="PRINTS" id="PR00261">
    <property type="entry name" value="LDLRECEPTOR"/>
</dbReference>
<dbReference type="Gene3D" id="2.60.120.290">
    <property type="entry name" value="Spermadhesin, CUB domain"/>
    <property type="match status" value="2"/>
</dbReference>
<keyword evidence="3" id="KW-0254">Endocytosis</keyword>
<evidence type="ECO:0000256" key="3">
    <source>
        <dbReference type="ARBA" id="ARBA00022583"/>
    </source>
</evidence>
<dbReference type="Pfam" id="PF00057">
    <property type="entry name" value="Ldl_recept_a"/>
    <property type="match status" value="1"/>
</dbReference>
<keyword evidence="5 17" id="KW-0732">Signal</keyword>
<sequence>MSPPGAAWILLLGLLGEAASYTERDSATCRAPLEVRGESQGVIRSFPPRRGRVRPGNGTCTWLILGGPQDVVTIRFERFQLACGEARLYVWAHSYPEQALCGSRLPAPLQYRGTNVTLSYGHSWTVAEGFQLRYKRAGPLLSASPPSCNLTLDDFYGVFSPPAWPGVPAGALIRCRWALDPHDSRPLTVLFTTLDLAPTDSLEVYEDHPDLSAEPRLLRRVDAASNGQPVAVESPSSRAWVAWQGLQGRGFNATYHVRGFCVPWQRPCGRGDEARCYGEAERCDGIWHCPDGADEEHCPGCPEGSYPCHDGAGGPCYAPADRCNYQTLCPDGADERGCWRCQPGNFRCGDGRCVYEAWRCDGQPDCADASDEVSCPYTLPRKVVAAAAIGSLVCGLLLVIALGCTCRLYAVRSREYSLFAPLSRSDAQLVRQEAPPSYGQLIAQGLVPPLEDFPTESPGQTSLLGNLRSLLHLLQHEPVGGRRARRPPRPLRRLLRRLRRWGLLPRSAPAARPPAAPPAQPLPDATNQEEGGAASGPDEAPPLPQKVPPPGPEPPTGPQRLPRGVMGALRGCLFSSPEGRGEPPSLPPSPEGEDDVLLLPLAESRPSPPAEALDDDPLLP</sequence>
<keyword evidence="4 16" id="KW-0812">Transmembrane</keyword>
<feature type="compositionally biased region" description="Pro residues" evidence="15">
    <location>
        <begin position="511"/>
        <end position="521"/>
    </location>
</feature>
<feature type="transmembrane region" description="Helical" evidence="16">
    <location>
        <begin position="383"/>
        <end position="410"/>
    </location>
</feature>
<feature type="disulfide bond" evidence="14">
    <location>
        <begin position="341"/>
        <end position="353"/>
    </location>
</feature>
<evidence type="ECO:0000256" key="1">
    <source>
        <dbReference type="ARBA" id="ARBA00004167"/>
    </source>
</evidence>
<name>A0A9D3XJ51_9SAUR</name>
<protein>
    <recommendedName>
        <fullName evidence="18">CUB domain-containing protein</fullName>
    </recommendedName>
</protein>
<dbReference type="SUPFAM" id="SSF57424">
    <property type="entry name" value="LDL receptor-like module"/>
    <property type="match status" value="2"/>
</dbReference>
<feature type="chain" id="PRO_5039599076" description="CUB domain-containing protein" evidence="17">
    <location>
        <begin position="21"/>
        <end position="620"/>
    </location>
</feature>
<keyword evidence="6" id="KW-0677">Repeat</keyword>
<evidence type="ECO:0000313" key="19">
    <source>
        <dbReference type="EMBL" id="KAH1182439.1"/>
    </source>
</evidence>
<dbReference type="InterPro" id="IPR002172">
    <property type="entry name" value="LDrepeatLR_classA_rpt"/>
</dbReference>
<dbReference type="InterPro" id="IPR035914">
    <property type="entry name" value="Sperma_CUB_dom_sf"/>
</dbReference>
<dbReference type="GO" id="GO:0006897">
    <property type="term" value="P:endocytosis"/>
    <property type="evidence" value="ECO:0007669"/>
    <property type="project" value="UniProtKB-KW"/>
</dbReference>
<dbReference type="PANTHER" id="PTHR24270:SF17">
    <property type="entry name" value="LOW-DENSITY LIPOPROTEIN RECEPTOR-RELATED PROTEIN 10"/>
    <property type="match status" value="1"/>
</dbReference>
<dbReference type="Proteomes" id="UP000827986">
    <property type="component" value="Unassembled WGS sequence"/>
</dbReference>
<dbReference type="InterPro" id="IPR036055">
    <property type="entry name" value="LDL_receptor-like_sf"/>
</dbReference>
<keyword evidence="10" id="KW-0168">Coated pit</keyword>
<evidence type="ECO:0000256" key="7">
    <source>
        <dbReference type="ARBA" id="ARBA00022989"/>
    </source>
</evidence>
<comment type="caution">
    <text evidence="14">Lacks conserved residue(s) required for the propagation of feature annotation.</text>
</comment>
<evidence type="ECO:0000256" key="16">
    <source>
        <dbReference type="SAM" id="Phobius"/>
    </source>
</evidence>
<proteinExistence type="inferred from homology"/>
<evidence type="ECO:0000256" key="11">
    <source>
        <dbReference type="ARBA" id="ARBA00023180"/>
    </source>
</evidence>
<dbReference type="EMBL" id="JAHDVG010000467">
    <property type="protein sequence ID" value="KAH1182439.1"/>
    <property type="molecule type" value="Genomic_DNA"/>
</dbReference>
<feature type="domain" description="CUB" evidence="18">
    <location>
        <begin position="29"/>
        <end position="137"/>
    </location>
</feature>
<dbReference type="SUPFAM" id="SSF49854">
    <property type="entry name" value="Spermadhesin, CUB domain"/>
    <property type="match status" value="2"/>
</dbReference>